<dbReference type="AlphaFoldDB" id="A0A7I8W395"/>
<proteinExistence type="predicted"/>
<comment type="caution">
    <text evidence="1">The sequence shown here is derived from an EMBL/GenBank/DDBJ whole genome shotgun (WGS) entry which is preliminary data.</text>
</comment>
<sequence>MKTNEKRYIKIRKRLKDENALHHWHSFYIREEQYLSNNKASDDRFSDISEENVSCSKISLSRKSLCETSDVAVVKSAPETKKPITSKEKELKNGDDEINIEIKDDDLTHLPDISFISEPQNDFPVDDLVKETDFKPHSSFLAKESKRAVIEQLIRTMGKETKSLNGRKIPNIRGVNNPVFIVEDEYDA</sequence>
<gene>
    <name evidence="1" type="ORF">DGYR_LOCUS10433</name>
</gene>
<protein>
    <submittedName>
        <fullName evidence="1">DgyrCDS11052</fullName>
    </submittedName>
</protein>
<dbReference type="Proteomes" id="UP000549394">
    <property type="component" value="Unassembled WGS sequence"/>
</dbReference>
<accession>A0A7I8W395</accession>
<dbReference type="EMBL" id="CAJFCJ010000018">
    <property type="protein sequence ID" value="CAD5122643.1"/>
    <property type="molecule type" value="Genomic_DNA"/>
</dbReference>
<organism evidence="1 2">
    <name type="scientific">Dimorphilus gyrociliatus</name>
    <dbReference type="NCBI Taxonomy" id="2664684"/>
    <lineage>
        <taxon>Eukaryota</taxon>
        <taxon>Metazoa</taxon>
        <taxon>Spiralia</taxon>
        <taxon>Lophotrochozoa</taxon>
        <taxon>Annelida</taxon>
        <taxon>Polychaeta</taxon>
        <taxon>Polychaeta incertae sedis</taxon>
        <taxon>Dinophilidae</taxon>
        <taxon>Dimorphilus</taxon>
    </lineage>
</organism>
<evidence type="ECO:0000313" key="2">
    <source>
        <dbReference type="Proteomes" id="UP000549394"/>
    </source>
</evidence>
<keyword evidence="2" id="KW-1185">Reference proteome</keyword>
<reference evidence="1 2" key="1">
    <citation type="submission" date="2020-08" db="EMBL/GenBank/DDBJ databases">
        <authorList>
            <person name="Hejnol A."/>
        </authorList>
    </citation>
    <scope>NUCLEOTIDE SEQUENCE [LARGE SCALE GENOMIC DNA]</scope>
</reference>
<name>A0A7I8W395_9ANNE</name>
<evidence type="ECO:0000313" key="1">
    <source>
        <dbReference type="EMBL" id="CAD5122643.1"/>
    </source>
</evidence>